<feature type="non-terminal residue" evidence="1">
    <location>
        <position position="1"/>
    </location>
</feature>
<gene>
    <name evidence="1" type="ORF">S01H1_46254</name>
</gene>
<protein>
    <submittedName>
        <fullName evidence="1">Uncharacterized protein</fullName>
    </submittedName>
</protein>
<organism evidence="1">
    <name type="scientific">marine sediment metagenome</name>
    <dbReference type="NCBI Taxonomy" id="412755"/>
    <lineage>
        <taxon>unclassified sequences</taxon>
        <taxon>metagenomes</taxon>
        <taxon>ecological metagenomes</taxon>
    </lineage>
</organism>
<dbReference type="AlphaFoldDB" id="X0ULH3"/>
<reference evidence="1" key="1">
    <citation type="journal article" date="2014" name="Front. Microbiol.">
        <title>High frequency of phylogenetically diverse reductive dehalogenase-homologous genes in deep subseafloor sedimentary metagenomes.</title>
        <authorList>
            <person name="Kawai M."/>
            <person name="Futagami T."/>
            <person name="Toyoda A."/>
            <person name="Takaki Y."/>
            <person name="Nishi S."/>
            <person name="Hori S."/>
            <person name="Arai W."/>
            <person name="Tsubouchi T."/>
            <person name="Morono Y."/>
            <person name="Uchiyama I."/>
            <person name="Ito T."/>
            <person name="Fujiyama A."/>
            <person name="Inagaki F."/>
            <person name="Takami H."/>
        </authorList>
    </citation>
    <scope>NUCLEOTIDE SEQUENCE</scope>
    <source>
        <strain evidence="1">Expedition CK06-06</strain>
    </source>
</reference>
<evidence type="ECO:0000313" key="1">
    <source>
        <dbReference type="EMBL" id="GAG06450.1"/>
    </source>
</evidence>
<sequence>DSADDLWSSLLDRRAVSQETIMRVGPFIQSSRLTAEELANNTQNRMNISRAENERARVSLAPGNMQEFDDLYFAALQSYNQAAKDAVDGDDADVNSKLEAAGIVLRDAVRLPADEFENRERAFIAEINPLVRQGRDVTDKIQTAFEDGDISKTNYDLWIGRTDVATKEVTAVQRGTLDSFERELRAELNTPEIIQGVHALAQISGRTDLTLEQVPGSQFHNQFADNLMDEFGGQLMKDIADIREADGAVVADFGAQFEAAKET</sequence>
<dbReference type="EMBL" id="BARS01029609">
    <property type="protein sequence ID" value="GAG06450.1"/>
    <property type="molecule type" value="Genomic_DNA"/>
</dbReference>
<accession>X0ULH3</accession>
<proteinExistence type="predicted"/>
<comment type="caution">
    <text evidence="1">The sequence shown here is derived from an EMBL/GenBank/DDBJ whole genome shotgun (WGS) entry which is preliminary data.</text>
</comment>
<feature type="non-terminal residue" evidence="1">
    <location>
        <position position="263"/>
    </location>
</feature>
<name>X0ULH3_9ZZZZ</name>